<dbReference type="InterPro" id="IPR017900">
    <property type="entry name" value="4Fe4S_Fe_S_CS"/>
</dbReference>
<keyword evidence="3" id="KW-0479">Metal-binding</keyword>
<dbReference type="Pfam" id="PF01512">
    <property type="entry name" value="Complex1_51K"/>
    <property type="match status" value="1"/>
</dbReference>
<evidence type="ECO:0000313" key="8">
    <source>
        <dbReference type="Proteomes" id="UP001366166"/>
    </source>
</evidence>
<name>A0AAU9EI47_9BACT</name>
<dbReference type="KEGG" id="dmp:FAK_27460"/>
<dbReference type="Proteomes" id="UP001366166">
    <property type="component" value="Chromosome"/>
</dbReference>
<dbReference type="Gene3D" id="3.10.20.600">
    <property type="match status" value="1"/>
</dbReference>
<dbReference type="InterPro" id="IPR037225">
    <property type="entry name" value="Nuo51_FMN-bd_sf"/>
</dbReference>
<evidence type="ECO:0000256" key="5">
    <source>
        <dbReference type="ARBA" id="ARBA00023014"/>
    </source>
</evidence>
<organism evidence="7 8">
    <name type="scientific">Desulfoferula mesophila</name>
    <dbReference type="NCBI Taxonomy" id="3058419"/>
    <lineage>
        <taxon>Bacteria</taxon>
        <taxon>Pseudomonadati</taxon>
        <taxon>Thermodesulfobacteriota</taxon>
        <taxon>Desulfarculia</taxon>
        <taxon>Desulfarculales</taxon>
        <taxon>Desulfarculaceae</taxon>
        <taxon>Desulfoferula</taxon>
    </lineage>
</organism>
<dbReference type="InterPro" id="IPR017896">
    <property type="entry name" value="4Fe4S_Fe-S-bd"/>
</dbReference>
<dbReference type="SUPFAM" id="SSF142984">
    <property type="entry name" value="Nqo1 middle domain-like"/>
    <property type="match status" value="1"/>
</dbReference>
<proteinExistence type="inferred from homology"/>
<dbReference type="Gene3D" id="3.30.70.20">
    <property type="match status" value="2"/>
</dbReference>
<keyword evidence="2" id="KW-0004">4Fe-4S</keyword>
<evidence type="ECO:0000256" key="4">
    <source>
        <dbReference type="ARBA" id="ARBA00023004"/>
    </source>
</evidence>
<dbReference type="FunFam" id="3.40.50.11540:FF:000001">
    <property type="entry name" value="NADH dehydrogenase [ubiquinone] flavoprotein 1, mitochondrial"/>
    <property type="match status" value="1"/>
</dbReference>
<dbReference type="AlphaFoldDB" id="A0AAU9EI47"/>
<accession>A0AAU9EI47</accession>
<sequence length="624" mass="68236">MSHISISDLGEIQQRSERAQALRHGQPGVGSQRMHLLICGGTGCQAAGSLAVMNALRAEIAKQGLEEEIAVVETGCNGFCALGPVMVTYPEGIFYVNLEESDVAELVESHCKNGEPVERLLYKDPSTKKRIPHMRDIPFFALQRLIALKNRSMLDAESIDEYIGRGGYQGMAKALKEMSPEDIVAEVKKSGLRGRGGAGFPTGLKWEFCQKAVGDTKYVLCNADEGDPGAFMDRSILEADPHSVVEGMVIAAKAIGSHHGYVYCRAEYPLAVHRLQLAIDQAKQYGLLGENILDTGFDFDLRIYQGAGAFVCGEETALMRSIEGKRGMPRPRPPFPAQAGLWNKPTILNNVETWANIAQIITNGGDWYASIGTEGSKGTKVFALTGHVNNIGLVEVPMGTPLRTIIYEIGEGIPKKHRKFKAVQLGGPSGGCIPEEHLDTLCDYEDIAKAGAIMGSGGMIVMDDSTCMVDMARFFMEFVQDESCGKCTPCREGTRRMLQILEKITEGKGVPEDIDTLEELAEMIQQGSLCGLGQTGPNPVLSTLRYFRDEYMAHVVDKKCPARSCVALLEFKVDVDKCKQCGLCFKNCPVDAISWKKKEPASIDLDKCIKCKTCLDNCKYDAIY</sequence>
<dbReference type="InterPro" id="IPR036249">
    <property type="entry name" value="Thioredoxin-like_sf"/>
</dbReference>
<dbReference type="Pfam" id="PF01257">
    <property type="entry name" value="2Fe-2S_thioredx"/>
    <property type="match status" value="1"/>
</dbReference>
<dbReference type="Pfam" id="PF12838">
    <property type="entry name" value="Fer4_7"/>
    <property type="match status" value="1"/>
</dbReference>
<evidence type="ECO:0000259" key="6">
    <source>
        <dbReference type="SMART" id="SM00928"/>
    </source>
</evidence>
<dbReference type="Gene3D" id="1.20.1440.230">
    <property type="entry name" value="NADH-ubiquinone oxidoreductase 51kDa subunit, iron-sulphur binding domain"/>
    <property type="match status" value="1"/>
</dbReference>
<dbReference type="PANTHER" id="PTHR43578">
    <property type="entry name" value="NADH-QUINONE OXIDOREDUCTASE SUBUNIT F"/>
    <property type="match status" value="1"/>
</dbReference>
<reference evidence="8" key="1">
    <citation type="journal article" date="2023" name="Arch. Microbiol.">
        <title>Desulfoferula mesophilus gen. nov. sp. nov., a mesophilic sulfate-reducing bacterium isolated from a brackish lake sediment.</title>
        <authorList>
            <person name="Watanabe T."/>
            <person name="Yabe T."/>
            <person name="Tsuji J.M."/>
            <person name="Fukui M."/>
        </authorList>
    </citation>
    <scope>NUCLEOTIDE SEQUENCE [LARGE SCALE GENOMIC DNA]</scope>
    <source>
        <strain evidence="8">12FAK</strain>
    </source>
</reference>
<dbReference type="PROSITE" id="PS00198">
    <property type="entry name" value="4FE4S_FER_1"/>
    <property type="match status" value="1"/>
</dbReference>
<evidence type="ECO:0000256" key="1">
    <source>
        <dbReference type="ARBA" id="ARBA00007523"/>
    </source>
</evidence>
<dbReference type="SUPFAM" id="SSF52833">
    <property type="entry name" value="Thioredoxin-like"/>
    <property type="match status" value="1"/>
</dbReference>
<dbReference type="InterPro" id="IPR001949">
    <property type="entry name" value="NADH-UbQ_OxRdtase_51kDa_CS"/>
</dbReference>
<evidence type="ECO:0000256" key="3">
    <source>
        <dbReference type="ARBA" id="ARBA00022723"/>
    </source>
</evidence>
<dbReference type="SMART" id="SM00928">
    <property type="entry name" value="NADH_4Fe-4S"/>
    <property type="match status" value="1"/>
</dbReference>
<dbReference type="PROSITE" id="PS00645">
    <property type="entry name" value="COMPLEX1_51K_2"/>
    <property type="match status" value="1"/>
</dbReference>
<dbReference type="EMBL" id="AP028679">
    <property type="protein sequence ID" value="BEQ15680.1"/>
    <property type="molecule type" value="Genomic_DNA"/>
</dbReference>
<dbReference type="SUPFAM" id="SSF140490">
    <property type="entry name" value="Nqo1C-terminal domain-like"/>
    <property type="match status" value="1"/>
</dbReference>
<dbReference type="Gene3D" id="3.40.50.11540">
    <property type="entry name" value="NADH-ubiquinone oxidoreductase 51kDa subunit"/>
    <property type="match status" value="1"/>
</dbReference>
<dbReference type="GO" id="GO:0051539">
    <property type="term" value="F:4 iron, 4 sulfur cluster binding"/>
    <property type="evidence" value="ECO:0007669"/>
    <property type="project" value="UniProtKB-KW"/>
</dbReference>
<dbReference type="Gene3D" id="6.10.250.1450">
    <property type="match status" value="1"/>
</dbReference>
<evidence type="ECO:0000256" key="2">
    <source>
        <dbReference type="ARBA" id="ARBA00022485"/>
    </source>
</evidence>
<dbReference type="FunFam" id="1.20.1440.230:FF:000001">
    <property type="entry name" value="Mitochondrial NADH dehydrogenase flavoprotein 1"/>
    <property type="match status" value="1"/>
</dbReference>
<dbReference type="GO" id="GO:0046872">
    <property type="term" value="F:metal ion binding"/>
    <property type="evidence" value="ECO:0007669"/>
    <property type="project" value="UniProtKB-KW"/>
</dbReference>
<dbReference type="InterPro" id="IPR019575">
    <property type="entry name" value="Nuop51_4Fe4S-bd"/>
</dbReference>
<dbReference type="Gene3D" id="3.40.30.10">
    <property type="entry name" value="Glutaredoxin"/>
    <property type="match status" value="1"/>
</dbReference>
<dbReference type="CDD" id="cd02980">
    <property type="entry name" value="TRX_Fd_family"/>
    <property type="match status" value="1"/>
</dbReference>
<dbReference type="InterPro" id="IPR037207">
    <property type="entry name" value="Nuop51_4Fe4S-bd_sf"/>
</dbReference>
<keyword evidence="8" id="KW-1185">Reference proteome</keyword>
<dbReference type="GO" id="GO:0008137">
    <property type="term" value="F:NADH dehydrogenase (ubiquinone) activity"/>
    <property type="evidence" value="ECO:0007669"/>
    <property type="project" value="InterPro"/>
</dbReference>
<comment type="similarity">
    <text evidence="1">Belongs to the complex I 51 kDa subunit family.</text>
</comment>
<dbReference type="SUPFAM" id="SSF54862">
    <property type="entry name" value="4Fe-4S ferredoxins"/>
    <property type="match status" value="1"/>
</dbReference>
<dbReference type="Pfam" id="PF10589">
    <property type="entry name" value="NADH_4Fe-4S"/>
    <property type="match status" value="1"/>
</dbReference>
<dbReference type="GO" id="GO:0010181">
    <property type="term" value="F:FMN binding"/>
    <property type="evidence" value="ECO:0007669"/>
    <property type="project" value="InterPro"/>
</dbReference>
<protein>
    <submittedName>
        <fullName evidence="7">NADH dehydrogenase</fullName>
    </submittedName>
</protein>
<keyword evidence="4" id="KW-0408">Iron</keyword>
<dbReference type="PANTHER" id="PTHR43578:SF3">
    <property type="entry name" value="NADH-QUINONE OXIDOREDUCTASE SUBUNIT F"/>
    <property type="match status" value="1"/>
</dbReference>
<dbReference type="SUPFAM" id="SSF142019">
    <property type="entry name" value="Nqo1 FMN-binding domain-like"/>
    <property type="match status" value="1"/>
</dbReference>
<evidence type="ECO:0000313" key="7">
    <source>
        <dbReference type="EMBL" id="BEQ15680.1"/>
    </source>
</evidence>
<dbReference type="RefSeq" id="WP_338600414.1">
    <property type="nucleotide sequence ID" value="NZ_AP028679.1"/>
</dbReference>
<dbReference type="NCBIfam" id="NF010120">
    <property type="entry name" value="PRK13596.1"/>
    <property type="match status" value="1"/>
</dbReference>
<dbReference type="InterPro" id="IPR011538">
    <property type="entry name" value="Nuo51_FMN-bd"/>
</dbReference>
<keyword evidence="5" id="KW-0411">Iron-sulfur</keyword>
<feature type="domain" description="NADH-ubiquinone oxidoreductase 51kDa subunit iron-sulphur binding" evidence="6">
    <location>
        <begin position="469"/>
        <end position="514"/>
    </location>
</feature>
<gene>
    <name evidence="7" type="ORF">FAK_27460</name>
</gene>